<dbReference type="Pfam" id="PF07059">
    <property type="entry name" value="EDR2_C"/>
    <property type="match status" value="1"/>
</dbReference>
<evidence type="ECO:0000259" key="1">
    <source>
        <dbReference type="Pfam" id="PF07059"/>
    </source>
</evidence>
<dbReference type="PANTHER" id="PTHR12136">
    <property type="entry name" value="ENHANCED DISEASE RESISTANCE-RELATED"/>
    <property type="match status" value="1"/>
</dbReference>
<protein>
    <submittedName>
        <fullName evidence="2">Uncharacterized protein AlNc14C194G8534</fullName>
    </submittedName>
</protein>
<sequence length="291" mass="33092">MVIENKVVSTLQIRPNVPELCSAFGKKENVNKVELIQCRMNKETWRVEAESCAEQPERIHAIWKEEALAKGFRIRGKTYMEDKVKIQAGTPLFELVWLDMFHSERENLFHISRNSKSFVQRAISKYGEGVPQLLVINILLPGSPEVSIAQYFALRKEVAELLDSNPNEAMKLWKMFLEGDDAFRNSRFKLIPEIQEGPWLVKKSVGGNPTLIAKALQVSWFRGTNYLEAVVDVSSDRIAKHITALCRRHATSLVVDIGFVIEGTEHSELPESLLACVRYNRPNCDDALPLN</sequence>
<accession>F0WQ54</accession>
<organism evidence="2">
    <name type="scientific">Albugo laibachii Nc14</name>
    <dbReference type="NCBI Taxonomy" id="890382"/>
    <lineage>
        <taxon>Eukaryota</taxon>
        <taxon>Sar</taxon>
        <taxon>Stramenopiles</taxon>
        <taxon>Oomycota</taxon>
        <taxon>Peronosporomycetes</taxon>
        <taxon>Albuginales</taxon>
        <taxon>Albuginaceae</taxon>
        <taxon>Albugo</taxon>
    </lineage>
</organism>
<evidence type="ECO:0000313" key="2">
    <source>
        <dbReference type="EMBL" id="CCA23459.1"/>
    </source>
</evidence>
<reference evidence="2" key="2">
    <citation type="submission" date="2011-02" db="EMBL/GenBank/DDBJ databases">
        <authorList>
            <person name="MacLean D."/>
        </authorList>
    </citation>
    <scope>NUCLEOTIDE SEQUENCE</scope>
</reference>
<reference evidence="2" key="1">
    <citation type="journal article" date="2011" name="PLoS Biol.">
        <title>Gene gain and loss during evolution of obligate parasitism in the white rust pathogen of Arabidopsis thaliana.</title>
        <authorList>
            <person name="Kemen E."/>
            <person name="Gardiner A."/>
            <person name="Schultz-Larsen T."/>
            <person name="Kemen A.C."/>
            <person name="Balmuth A.L."/>
            <person name="Robert-Seilaniantz A."/>
            <person name="Bailey K."/>
            <person name="Holub E."/>
            <person name="Studholme D.J."/>
            <person name="Maclean D."/>
            <person name="Jones J.D."/>
        </authorList>
    </citation>
    <scope>NUCLEOTIDE SEQUENCE</scope>
</reference>
<dbReference type="InterPro" id="IPR009769">
    <property type="entry name" value="EDR2_C"/>
</dbReference>
<dbReference type="PANTHER" id="PTHR12136:SF41">
    <property type="entry name" value="PLECKSTRIN HOMOLOGY (PH) AND LIPID-BINDING START DOMAINS-CONTAINING PROTEIN"/>
    <property type="match status" value="1"/>
</dbReference>
<feature type="domain" description="Protein ENHANCED DISEASE RESISTANCE 2 C-terminal" evidence="1">
    <location>
        <begin position="66"/>
        <end position="280"/>
    </location>
</feature>
<dbReference type="HOGENOM" id="CLU_053956_1_1_1"/>
<dbReference type="InterPro" id="IPR045096">
    <property type="entry name" value="EDR2-like"/>
</dbReference>
<name>F0WQ54_9STRA</name>
<gene>
    <name evidence="2" type="primary">AlNc14C194G8534</name>
    <name evidence="2" type="ORF">ALNC14_096030</name>
</gene>
<dbReference type="AlphaFoldDB" id="F0WQ54"/>
<proteinExistence type="predicted"/>
<dbReference type="EMBL" id="FR824239">
    <property type="protein sequence ID" value="CCA23459.1"/>
    <property type="molecule type" value="Genomic_DNA"/>
</dbReference>